<gene>
    <name evidence="1" type="ORF">OFLC_LOCUS15287</name>
</gene>
<dbReference type="WBParaSite" id="OFLC_0001529801-mRNA-1">
    <property type="protein sequence ID" value="OFLC_0001529801-mRNA-1"/>
    <property type="gene ID" value="OFLC_0001529801"/>
</dbReference>
<reference evidence="3" key="1">
    <citation type="submission" date="2016-06" db="UniProtKB">
        <authorList>
            <consortium name="WormBaseParasite"/>
        </authorList>
    </citation>
    <scope>IDENTIFICATION</scope>
</reference>
<sequence length="125" mass="14720">MEKIAKGKRDASIVKLLIIVHYRKLKRPRKLDLVTKRNSRHPLSHRIKLTEKEEQNLKPAPFGLKKPRSCHTTLTTLSLLKHRLKPIQKFNELLETTRHPVVLITFLNLTLTTAIKNWSNDCWKR</sequence>
<reference evidence="1 2" key="2">
    <citation type="submission" date="2018-11" db="EMBL/GenBank/DDBJ databases">
        <authorList>
            <consortium name="Pathogen Informatics"/>
        </authorList>
    </citation>
    <scope>NUCLEOTIDE SEQUENCE [LARGE SCALE GENOMIC DNA]</scope>
</reference>
<evidence type="ECO:0000313" key="1">
    <source>
        <dbReference type="EMBL" id="VDP21170.1"/>
    </source>
</evidence>
<keyword evidence="2" id="KW-1185">Reference proteome</keyword>
<name>A0A183I6C5_9BILA</name>
<protein>
    <submittedName>
        <fullName evidence="1 3">Uncharacterized protein</fullName>
    </submittedName>
</protein>
<proteinExistence type="predicted"/>
<dbReference type="AlphaFoldDB" id="A0A183I6C5"/>
<accession>A0A183I6C5</accession>
<dbReference type="Proteomes" id="UP000267606">
    <property type="component" value="Unassembled WGS sequence"/>
</dbReference>
<dbReference type="EMBL" id="UZAJ01041889">
    <property type="protein sequence ID" value="VDP21170.1"/>
    <property type="molecule type" value="Genomic_DNA"/>
</dbReference>
<evidence type="ECO:0000313" key="3">
    <source>
        <dbReference type="WBParaSite" id="OFLC_0001529801-mRNA-1"/>
    </source>
</evidence>
<evidence type="ECO:0000313" key="2">
    <source>
        <dbReference type="Proteomes" id="UP000267606"/>
    </source>
</evidence>
<organism evidence="3">
    <name type="scientific">Onchocerca flexuosa</name>
    <dbReference type="NCBI Taxonomy" id="387005"/>
    <lineage>
        <taxon>Eukaryota</taxon>
        <taxon>Metazoa</taxon>
        <taxon>Ecdysozoa</taxon>
        <taxon>Nematoda</taxon>
        <taxon>Chromadorea</taxon>
        <taxon>Rhabditida</taxon>
        <taxon>Spirurina</taxon>
        <taxon>Spiruromorpha</taxon>
        <taxon>Filarioidea</taxon>
        <taxon>Onchocercidae</taxon>
        <taxon>Onchocerca</taxon>
    </lineage>
</organism>